<feature type="transmembrane region" description="Helical" evidence="1">
    <location>
        <begin position="44"/>
        <end position="63"/>
    </location>
</feature>
<feature type="transmembrane region" description="Helical" evidence="1">
    <location>
        <begin position="22"/>
        <end position="39"/>
    </location>
</feature>
<name>K9YXH5_DACS8</name>
<dbReference type="Proteomes" id="UP000010482">
    <property type="component" value="Chromosome"/>
</dbReference>
<dbReference type="KEGG" id="dsl:Dacsa_3094"/>
<dbReference type="InterPro" id="IPR009305">
    <property type="entry name" value="Mpo1-like"/>
</dbReference>
<evidence type="ECO:0000313" key="3">
    <source>
        <dbReference type="Proteomes" id="UP000010482"/>
    </source>
</evidence>
<keyword evidence="1" id="KW-0812">Transmembrane</keyword>
<dbReference type="STRING" id="13035.Dacsa_3094"/>
<dbReference type="EMBL" id="CP003944">
    <property type="protein sequence ID" value="AFZ51624.1"/>
    <property type="molecule type" value="Genomic_DNA"/>
</dbReference>
<feature type="transmembrane region" description="Helical" evidence="1">
    <location>
        <begin position="75"/>
        <end position="92"/>
    </location>
</feature>
<dbReference type="Pfam" id="PF06127">
    <property type="entry name" value="Mpo1-like"/>
    <property type="match status" value="1"/>
</dbReference>
<keyword evidence="1" id="KW-1133">Transmembrane helix</keyword>
<dbReference type="eggNOG" id="COG4323">
    <property type="taxonomic scope" value="Bacteria"/>
</dbReference>
<dbReference type="PATRIC" id="fig|13035.3.peg.3510"/>
<keyword evidence="3" id="KW-1185">Reference proteome</keyword>
<organism evidence="2 3">
    <name type="scientific">Dactylococcopsis salina (strain PCC 8305)</name>
    <name type="common">Myxobactron salinum</name>
    <dbReference type="NCBI Taxonomy" id="13035"/>
    <lineage>
        <taxon>Bacteria</taxon>
        <taxon>Bacillati</taxon>
        <taxon>Cyanobacteriota</taxon>
        <taxon>Cyanophyceae</taxon>
        <taxon>Nodosilineales</taxon>
        <taxon>Cymatolegaceae</taxon>
        <taxon>Dactylococcopsis</taxon>
    </lineage>
</organism>
<dbReference type="HOGENOM" id="CLU_2245494_0_0_3"/>
<sequence>MSYFQEAKTHFIASHQNPINQALHHIVNILVFVGIGYLFIDWRVALLCGVLTQVLAIGGHIVFEKNEPAFKQYPGIVIIVSMIWSFENWFGLRQLLQQTRQESH</sequence>
<reference evidence="2" key="1">
    <citation type="submission" date="2012-04" db="EMBL/GenBank/DDBJ databases">
        <title>Finished genome of Dactylococcopsis salina PCC 8305.</title>
        <authorList>
            <consortium name="US DOE Joint Genome Institute"/>
            <person name="Gugger M."/>
            <person name="Coursin T."/>
            <person name="Rippka R."/>
            <person name="Tandeau De Marsac N."/>
            <person name="Huntemann M."/>
            <person name="Wei C.-L."/>
            <person name="Han J."/>
            <person name="Detter J.C."/>
            <person name="Han C."/>
            <person name="Tapia R."/>
            <person name="Daligault H."/>
            <person name="Chen A."/>
            <person name="Krypides N."/>
            <person name="Mavromatis K."/>
            <person name="Markowitz V."/>
            <person name="Szeto E."/>
            <person name="Ivanova N."/>
            <person name="Ovchinnikova G."/>
            <person name="Pagani I."/>
            <person name="Pati A."/>
            <person name="Goodwin L."/>
            <person name="Peters L."/>
            <person name="Pitluck S."/>
            <person name="Woyke T."/>
            <person name="Kerfeld C."/>
        </authorList>
    </citation>
    <scope>NUCLEOTIDE SEQUENCE [LARGE SCALE GENOMIC DNA]</scope>
    <source>
        <strain evidence="2">PCC 8305</strain>
    </source>
</reference>
<dbReference type="AlphaFoldDB" id="K9YXH5"/>
<evidence type="ECO:0000256" key="1">
    <source>
        <dbReference type="SAM" id="Phobius"/>
    </source>
</evidence>
<accession>K9YXH5</accession>
<protein>
    <submittedName>
        <fullName evidence="2">Membrane protein</fullName>
    </submittedName>
</protein>
<keyword evidence="1" id="KW-0472">Membrane</keyword>
<proteinExistence type="predicted"/>
<evidence type="ECO:0000313" key="2">
    <source>
        <dbReference type="EMBL" id="AFZ51624.1"/>
    </source>
</evidence>
<gene>
    <name evidence="2" type="ORF">Dacsa_3094</name>
</gene>
<dbReference type="OrthoDB" id="462194at2"/>